<gene>
    <name evidence="6" type="ORF">RF11_08892</name>
</gene>
<organism evidence="6 7">
    <name type="scientific">Thelohanellus kitauei</name>
    <name type="common">Myxosporean</name>
    <dbReference type="NCBI Taxonomy" id="669202"/>
    <lineage>
        <taxon>Eukaryota</taxon>
        <taxon>Metazoa</taxon>
        <taxon>Cnidaria</taxon>
        <taxon>Myxozoa</taxon>
        <taxon>Myxosporea</taxon>
        <taxon>Bivalvulida</taxon>
        <taxon>Platysporina</taxon>
        <taxon>Myxobolidae</taxon>
        <taxon>Thelohanellus</taxon>
    </lineage>
</organism>
<evidence type="ECO:0000256" key="2">
    <source>
        <dbReference type="ARBA" id="ARBA00022574"/>
    </source>
</evidence>
<dbReference type="AlphaFoldDB" id="A0A0C2IUZ5"/>
<keyword evidence="3 5" id="KW-0677">Repeat</keyword>
<keyword evidence="7" id="KW-1185">Reference proteome</keyword>
<comment type="subunit">
    <text evidence="5">Part of TORC1 complex. Part of the TORC2 complex.</text>
</comment>
<dbReference type="EMBL" id="JWZT01002534">
    <property type="protein sequence ID" value="KII69194.1"/>
    <property type="molecule type" value="Genomic_DNA"/>
</dbReference>
<dbReference type="Pfam" id="PF00400">
    <property type="entry name" value="WD40"/>
    <property type="match status" value="3"/>
</dbReference>
<evidence type="ECO:0000313" key="7">
    <source>
        <dbReference type="Proteomes" id="UP000031668"/>
    </source>
</evidence>
<dbReference type="PANTHER" id="PTHR19842">
    <property type="entry name" value="G BETA-LIKE PROTEIN GBL"/>
    <property type="match status" value="1"/>
</dbReference>
<evidence type="ECO:0000313" key="6">
    <source>
        <dbReference type="EMBL" id="KII69194.1"/>
    </source>
</evidence>
<feature type="repeat" description="WD" evidence="4">
    <location>
        <begin position="75"/>
        <end position="116"/>
    </location>
</feature>
<accession>A0A0C2IUZ5</accession>
<dbReference type="OrthoDB" id="400at2759"/>
<proteinExistence type="inferred from homology"/>
<evidence type="ECO:0000256" key="1">
    <source>
        <dbReference type="ARBA" id="ARBA00009890"/>
    </source>
</evidence>
<dbReference type="GO" id="GO:0031931">
    <property type="term" value="C:TORC1 complex"/>
    <property type="evidence" value="ECO:0007669"/>
    <property type="project" value="UniProtKB-UniRule"/>
</dbReference>
<dbReference type="PRINTS" id="PR00320">
    <property type="entry name" value="GPROTEINBRPT"/>
</dbReference>
<dbReference type="Proteomes" id="UP000031668">
    <property type="component" value="Unassembled WGS sequence"/>
</dbReference>
<dbReference type="SMART" id="SM00320">
    <property type="entry name" value="WD40"/>
    <property type="match status" value="3"/>
</dbReference>
<comment type="caution">
    <text evidence="6">The sequence shown here is derived from an EMBL/GenBank/DDBJ whole genome shotgun (WGS) entry which is preliminary data.</text>
</comment>
<evidence type="ECO:0000256" key="4">
    <source>
        <dbReference type="PROSITE-ProRule" id="PRU00221"/>
    </source>
</evidence>
<dbReference type="InterPro" id="IPR001680">
    <property type="entry name" value="WD40_rpt"/>
</dbReference>
<dbReference type="GO" id="GO:0031929">
    <property type="term" value="P:TOR signaling"/>
    <property type="evidence" value="ECO:0007669"/>
    <property type="project" value="UniProtKB-UniRule"/>
</dbReference>
<dbReference type="InterPro" id="IPR019775">
    <property type="entry name" value="WD40_repeat_CS"/>
</dbReference>
<evidence type="ECO:0000256" key="3">
    <source>
        <dbReference type="ARBA" id="ARBA00022737"/>
    </source>
</evidence>
<name>A0A0C2IUZ5_THEKT</name>
<dbReference type="PROSITE" id="PS50294">
    <property type="entry name" value="WD_REPEATS_REGION"/>
    <property type="match status" value="1"/>
</dbReference>
<dbReference type="InterPro" id="IPR015943">
    <property type="entry name" value="WD40/YVTN_repeat-like_dom_sf"/>
</dbReference>
<dbReference type="GO" id="GO:0031932">
    <property type="term" value="C:TORC2 complex"/>
    <property type="evidence" value="ECO:0007669"/>
    <property type="project" value="UniProtKB-UniRule"/>
</dbReference>
<dbReference type="InterPro" id="IPR036322">
    <property type="entry name" value="WD40_repeat_dom_sf"/>
</dbReference>
<comment type="similarity">
    <text evidence="1 5">Belongs to the WD repeat LST8 family.</text>
</comment>
<dbReference type="InterPro" id="IPR037588">
    <property type="entry name" value="MLST8"/>
</dbReference>
<dbReference type="SUPFAM" id="SSF50978">
    <property type="entry name" value="WD40 repeat-like"/>
    <property type="match status" value="1"/>
</dbReference>
<dbReference type="PROSITE" id="PS50082">
    <property type="entry name" value="WD_REPEATS_2"/>
    <property type="match status" value="2"/>
</dbReference>
<dbReference type="Gene3D" id="2.130.10.10">
    <property type="entry name" value="YVTN repeat-like/Quinoprotein amine dehydrogenase"/>
    <property type="match status" value="1"/>
</dbReference>
<comment type="function">
    <text evidence="5">Subunit of TORC1 and TORC2, which regulate cell growth and survival in response to nutrient and hormonal signals.</text>
</comment>
<comment type="subcellular location">
    <subcellularLocation>
        <location evidence="5">Cytoplasm</location>
    </subcellularLocation>
</comment>
<dbReference type="GO" id="GO:0005737">
    <property type="term" value="C:cytoplasm"/>
    <property type="evidence" value="ECO:0007669"/>
    <property type="project" value="UniProtKB-SubCell"/>
</dbReference>
<dbReference type="GO" id="GO:0032956">
    <property type="term" value="P:regulation of actin cytoskeleton organization"/>
    <property type="evidence" value="ECO:0007669"/>
    <property type="project" value="TreeGrafter"/>
</dbReference>
<reference evidence="6 7" key="1">
    <citation type="journal article" date="2014" name="Genome Biol. Evol.">
        <title>The genome of the myxosporean Thelohanellus kitauei shows adaptations to nutrient acquisition within its fish host.</title>
        <authorList>
            <person name="Yang Y."/>
            <person name="Xiong J."/>
            <person name="Zhou Z."/>
            <person name="Huo F."/>
            <person name="Miao W."/>
            <person name="Ran C."/>
            <person name="Liu Y."/>
            <person name="Zhang J."/>
            <person name="Feng J."/>
            <person name="Wang M."/>
            <person name="Wang M."/>
            <person name="Wang L."/>
            <person name="Yao B."/>
        </authorList>
    </citation>
    <scope>NUCLEOTIDE SEQUENCE [LARGE SCALE GENOMIC DNA]</scope>
    <source>
        <strain evidence="6">Wuqing</strain>
    </source>
</reference>
<keyword evidence="5" id="KW-0963">Cytoplasm</keyword>
<keyword evidence="2 4" id="KW-0853">WD repeat</keyword>
<evidence type="ECO:0000256" key="5">
    <source>
        <dbReference type="RuleBase" id="RU369068"/>
    </source>
</evidence>
<dbReference type="InterPro" id="IPR020472">
    <property type="entry name" value="WD40_PAC1"/>
</dbReference>
<dbReference type="PROSITE" id="PS00678">
    <property type="entry name" value="WD_REPEATS_1"/>
    <property type="match status" value="1"/>
</dbReference>
<protein>
    <recommendedName>
        <fullName evidence="5">Target of rapamycin complex subunit lst8</fullName>
        <shortName evidence="5">TORC subunit lst8</shortName>
    </recommendedName>
</protein>
<sequence>MKNNESSAFLLTGGYDCIIKLWRVQTASVIKNYTFEDQIVNCINLGFSKTFFYAGGFQSIRKYDKDASSYPILVYDNFPKNINCLKSNSSENWLVSAGEDGFVRIWDLRINKISQVKKNCESPQFSCAIHQNEIVIYSCGLDGNVHVWDIRQQAHKSIGIVGWHNFFWQITCISLSSRSRACITPGFQLLCYMTLFIVLQRGELPRTKRLPPRQLYHHPLFPPTPHCTASPPLFHPV</sequence>
<feature type="repeat" description="WD" evidence="4">
    <location>
        <begin position="1"/>
        <end position="32"/>
    </location>
</feature>
<dbReference type="PANTHER" id="PTHR19842:SF0">
    <property type="entry name" value="TARGET OF RAPAMYCIN COMPLEX SUBUNIT LST8"/>
    <property type="match status" value="1"/>
</dbReference>